<dbReference type="Gene3D" id="2.160.10.10">
    <property type="entry name" value="Hexapeptide repeat proteins"/>
    <property type="match status" value="1"/>
</dbReference>
<proteinExistence type="inferred from homology"/>
<dbReference type="OrthoDB" id="9784739at2"/>
<sequence length="354" mass="37375">MADLNGASLAELARVTGARLEGDGTKRILRVASLQDAGSDSLSFLATDRQRRYLTHTHAGAVILRPQDLAMAPVAALVCDDPHVAFARAAQHLTGASRPLAGIHPTAWVHPEALLEGRVSIGPHASIAAGVYLARRVSVAAGCVIGEAVEIGEDTRLMANVTIYPNTIIGRRVVLHSGAVLGSDGFGYANDAGCWIKVPQLGRVIIGDDVEIGANTAVDRGALGDTVIEEGVKIDNLVQIAHNARVGAHTAMAGCSAVSGSTRVGKYCSIAGGAGLAGHLHICDRTQVTGMTMITHDIREPGSYSSGTQMAPTRRWRRNAVRFNRLDEMARQLRQLEQQLAELQARGKTLPGSK</sequence>
<dbReference type="Proteomes" id="UP000003374">
    <property type="component" value="Unassembled WGS sequence"/>
</dbReference>
<dbReference type="InterPro" id="IPR001451">
    <property type="entry name" value="Hexapep"/>
</dbReference>
<dbReference type="SUPFAM" id="SSF51161">
    <property type="entry name" value="Trimeric LpxA-like enzymes"/>
    <property type="match status" value="1"/>
</dbReference>
<dbReference type="PANTHER" id="PTHR43378">
    <property type="entry name" value="UDP-3-O-ACYLGLUCOSAMINE N-ACYLTRANSFERASE"/>
    <property type="match status" value="1"/>
</dbReference>
<name>A4BS32_9GAMM</name>
<keyword evidence="2 7" id="KW-0441">Lipid A biosynthesis</keyword>
<evidence type="ECO:0000313" key="11">
    <source>
        <dbReference type="Proteomes" id="UP000003374"/>
    </source>
</evidence>
<accession>A4BS32</accession>
<evidence type="ECO:0000256" key="7">
    <source>
        <dbReference type="HAMAP-Rule" id="MF_00523"/>
    </source>
</evidence>
<dbReference type="InterPro" id="IPR018357">
    <property type="entry name" value="Hexapep_transf_CS"/>
</dbReference>
<dbReference type="eggNOG" id="COG1044">
    <property type="taxonomic scope" value="Bacteria"/>
</dbReference>
<protein>
    <recommendedName>
        <fullName evidence="7">UDP-3-O-acylglucosamine N-acyltransferase</fullName>
        <ecNumber evidence="7">2.3.1.191</ecNumber>
    </recommendedName>
</protein>
<evidence type="ECO:0000313" key="10">
    <source>
        <dbReference type="EMBL" id="EAR21511.1"/>
    </source>
</evidence>
<feature type="domain" description="UDP-3-O-[3-hydroxymyristoyl] glucosamine N-acyltransferase non-repeat region" evidence="9">
    <location>
        <begin position="28"/>
        <end position="92"/>
    </location>
</feature>
<dbReference type="HOGENOM" id="CLU_049865_0_1_6"/>
<dbReference type="Gene3D" id="1.20.5.170">
    <property type="match status" value="1"/>
</dbReference>
<organism evidence="10 11">
    <name type="scientific">Nitrococcus mobilis Nb-231</name>
    <dbReference type="NCBI Taxonomy" id="314278"/>
    <lineage>
        <taxon>Bacteria</taxon>
        <taxon>Pseudomonadati</taxon>
        <taxon>Pseudomonadota</taxon>
        <taxon>Gammaproteobacteria</taxon>
        <taxon>Chromatiales</taxon>
        <taxon>Ectothiorhodospiraceae</taxon>
        <taxon>Nitrococcus</taxon>
    </lineage>
</organism>
<dbReference type="CDD" id="cd03352">
    <property type="entry name" value="LbH_LpxD"/>
    <property type="match status" value="1"/>
</dbReference>
<comment type="pathway">
    <text evidence="7">Bacterial outer membrane biogenesis; LPS lipid A biosynthesis.</text>
</comment>
<dbReference type="GO" id="GO:0016410">
    <property type="term" value="F:N-acyltransferase activity"/>
    <property type="evidence" value="ECO:0007669"/>
    <property type="project" value="InterPro"/>
</dbReference>
<dbReference type="STRING" id="314278.NB231_01334"/>
<feature type="active site" description="Proton acceptor" evidence="7">
    <location>
        <position position="242"/>
    </location>
</feature>
<dbReference type="InterPro" id="IPR007691">
    <property type="entry name" value="LpxD"/>
</dbReference>
<dbReference type="AlphaFoldDB" id="A4BS32"/>
<dbReference type="EC" id="2.3.1.191" evidence="7"/>
<keyword evidence="5 7" id="KW-0443">Lipid metabolism</keyword>
<dbReference type="RefSeq" id="WP_004999133.1">
    <property type="nucleotide sequence ID" value="NZ_CH672427.1"/>
</dbReference>
<dbReference type="HAMAP" id="MF_00523">
    <property type="entry name" value="LpxD"/>
    <property type="match status" value="1"/>
</dbReference>
<dbReference type="InterPro" id="IPR020573">
    <property type="entry name" value="UDP_GlcNAc_AcTrfase_non-rep"/>
</dbReference>
<evidence type="ECO:0000256" key="3">
    <source>
        <dbReference type="ARBA" id="ARBA00022679"/>
    </source>
</evidence>
<dbReference type="Gene3D" id="3.40.1390.10">
    <property type="entry name" value="MurE/MurF, N-terminal domain"/>
    <property type="match status" value="1"/>
</dbReference>
<keyword evidence="4 7" id="KW-0677">Repeat</keyword>
<keyword evidence="3 7" id="KW-0808">Transferase</keyword>
<evidence type="ECO:0000256" key="2">
    <source>
        <dbReference type="ARBA" id="ARBA00022556"/>
    </source>
</evidence>
<evidence type="ECO:0000256" key="8">
    <source>
        <dbReference type="SAM" id="Coils"/>
    </source>
</evidence>
<dbReference type="NCBIfam" id="NF002060">
    <property type="entry name" value="PRK00892.1"/>
    <property type="match status" value="1"/>
</dbReference>
<reference evidence="10 11" key="1">
    <citation type="submission" date="2006-02" db="EMBL/GenBank/DDBJ databases">
        <authorList>
            <person name="Waterbury J."/>
            <person name="Ferriera S."/>
            <person name="Johnson J."/>
            <person name="Kravitz S."/>
            <person name="Halpern A."/>
            <person name="Remington K."/>
            <person name="Beeson K."/>
            <person name="Tran B."/>
            <person name="Rogers Y.-H."/>
            <person name="Friedman R."/>
            <person name="Venter J.C."/>
        </authorList>
    </citation>
    <scope>NUCLEOTIDE SEQUENCE [LARGE SCALE GENOMIC DNA]</scope>
    <source>
        <strain evidence="10 11">Nb-231</strain>
    </source>
</reference>
<dbReference type="Pfam" id="PF00132">
    <property type="entry name" value="Hexapep"/>
    <property type="match status" value="1"/>
</dbReference>
<keyword evidence="11" id="KW-1185">Reference proteome</keyword>
<evidence type="ECO:0000259" key="9">
    <source>
        <dbReference type="Pfam" id="PF04613"/>
    </source>
</evidence>
<dbReference type="NCBIfam" id="TIGR01853">
    <property type="entry name" value="lipid_A_lpxD"/>
    <property type="match status" value="1"/>
</dbReference>
<comment type="caution">
    <text evidence="10">The sequence shown here is derived from an EMBL/GenBank/DDBJ whole genome shotgun (WGS) entry which is preliminary data.</text>
</comment>
<comment type="subunit">
    <text evidence="7">Homotrimer.</text>
</comment>
<keyword evidence="6 7" id="KW-0012">Acyltransferase</keyword>
<keyword evidence="1 7" id="KW-0444">Lipid biosynthesis</keyword>
<comment type="catalytic activity">
    <reaction evidence="7">
        <text>a UDP-3-O-[(3R)-3-hydroxyacyl]-alpha-D-glucosamine + a (3R)-hydroxyacyl-[ACP] = a UDP-2-N,3-O-bis[(3R)-3-hydroxyacyl]-alpha-D-glucosamine + holo-[ACP] + H(+)</text>
        <dbReference type="Rhea" id="RHEA:53836"/>
        <dbReference type="Rhea" id="RHEA-COMP:9685"/>
        <dbReference type="Rhea" id="RHEA-COMP:9945"/>
        <dbReference type="ChEBI" id="CHEBI:15378"/>
        <dbReference type="ChEBI" id="CHEBI:64479"/>
        <dbReference type="ChEBI" id="CHEBI:78827"/>
        <dbReference type="ChEBI" id="CHEBI:137740"/>
        <dbReference type="ChEBI" id="CHEBI:137748"/>
        <dbReference type="EC" id="2.3.1.191"/>
    </reaction>
</comment>
<dbReference type="GO" id="GO:0016020">
    <property type="term" value="C:membrane"/>
    <property type="evidence" value="ECO:0007669"/>
    <property type="project" value="GOC"/>
</dbReference>
<gene>
    <name evidence="7 10" type="primary">lpxD</name>
    <name evidence="10" type="ORF">NB231_01334</name>
</gene>
<evidence type="ECO:0000256" key="4">
    <source>
        <dbReference type="ARBA" id="ARBA00022737"/>
    </source>
</evidence>
<dbReference type="Pfam" id="PF04613">
    <property type="entry name" value="LpxD"/>
    <property type="match status" value="1"/>
</dbReference>
<dbReference type="GO" id="GO:0103118">
    <property type="term" value="F:UDP-3-O-[(3R)-3-hydroxyacyl]-glucosamine N-acyltransferase activity"/>
    <property type="evidence" value="ECO:0007669"/>
    <property type="project" value="UniProtKB-EC"/>
</dbReference>
<keyword evidence="8" id="KW-0175">Coiled coil</keyword>
<feature type="coiled-coil region" evidence="8">
    <location>
        <begin position="319"/>
        <end position="346"/>
    </location>
</feature>
<dbReference type="EMBL" id="AAOF01000008">
    <property type="protein sequence ID" value="EAR21511.1"/>
    <property type="molecule type" value="Genomic_DNA"/>
</dbReference>
<comment type="function">
    <text evidence="7">Catalyzes the N-acylation of UDP-3-O-acylglucosamine using 3-hydroxyacyl-ACP as the acyl donor. Is involved in the biosynthesis of lipid A, a phosphorylated glycolipid that anchors the lipopolysaccharide to the outer membrane of the cell.</text>
</comment>
<evidence type="ECO:0000256" key="6">
    <source>
        <dbReference type="ARBA" id="ARBA00023315"/>
    </source>
</evidence>
<dbReference type="PANTHER" id="PTHR43378:SF2">
    <property type="entry name" value="UDP-3-O-ACYLGLUCOSAMINE N-ACYLTRANSFERASE 1, MITOCHONDRIAL-RELATED"/>
    <property type="match status" value="1"/>
</dbReference>
<dbReference type="UniPathway" id="UPA00973"/>
<dbReference type="InterPro" id="IPR011004">
    <property type="entry name" value="Trimer_LpxA-like_sf"/>
</dbReference>
<evidence type="ECO:0000256" key="1">
    <source>
        <dbReference type="ARBA" id="ARBA00022516"/>
    </source>
</evidence>
<comment type="similarity">
    <text evidence="7">Belongs to the transferase hexapeptide repeat family. LpxD subfamily.</text>
</comment>
<dbReference type="GO" id="GO:0009245">
    <property type="term" value="P:lipid A biosynthetic process"/>
    <property type="evidence" value="ECO:0007669"/>
    <property type="project" value="UniProtKB-UniRule"/>
</dbReference>
<evidence type="ECO:0000256" key="5">
    <source>
        <dbReference type="ARBA" id="ARBA00023098"/>
    </source>
</evidence>
<dbReference type="PROSITE" id="PS00101">
    <property type="entry name" value="HEXAPEP_TRANSFERASES"/>
    <property type="match status" value="1"/>
</dbReference>